<dbReference type="Proteomes" id="UP000094291">
    <property type="component" value="Unassembled WGS sequence"/>
</dbReference>
<keyword evidence="4" id="KW-1185">Reference proteome</keyword>
<proteinExistence type="predicted"/>
<comment type="caution">
    <text evidence="3">The sequence shown here is derived from an EMBL/GenBank/DDBJ whole genome shotgun (WGS) entry which is preliminary data.</text>
</comment>
<protein>
    <recommendedName>
        <fullName evidence="2">Glycosyl transferase family 4 domain-containing protein</fullName>
    </recommendedName>
</protein>
<evidence type="ECO:0000313" key="3">
    <source>
        <dbReference type="EMBL" id="ODC04389.1"/>
    </source>
</evidence>
<feature type="domain" description="Glycosyl transferase family 4" evidence="2">
    <location>
        <begin position="21"/>
        <end position="174"/>
    </location>
</feature>
<feature type="region of interest" description="Disordered" evidence="1">
    <location>
        <begin position="1"/>
        <end position="20"/>
    </location>
</feature>
<evidence type="ECO:0000259" key="2">
    <source>
        <dbReference type="Pfam" id="PF12000"/>
    </source>
</evidence>
<evidence type="ECO:0000256" key="1">
    <source>
        <dbReference type="SAM" id="MobiDB-lite"/>
    </source>
</evidence>
<gene>
    <name evidence="3" type="ORF">BFW38_13465</name>
</gene>
<name>A0A1E2VBN1_9GAMM</name>
<dbReference type="AlphaFoldDB" id="A0A1E2VBN1"/>
<dbReference type="Pfam" id="PF12000">
    <property type="entry name" value="Glyco_trans_4_3"/>
    <property type="match status" value="1"/>
</dbReference>
<dbReference type="RefSeq" id="WP_068999370.1">
    <property type="nucleotide sequence ID" value="NZ_MDTQ01000001.1"/>
</dbReference>
<dbReference type="STRING" id="197479.BFW38_13465"/>
<accession>A0A1E2VBN1</accession>
<dbReference type="EMBL" id="MDTQ01000001">
    <property type="protein sequence ID" value="ODC04389.1"/>
    <property type="molecule type" value="Genomic_DNA"/>
</dbReference>
<sequence length="223" mass="25358">MAWGPQSTPDYRFGRSKNTQRYSAPPGVTLLGYASPEGAGDAIHHYLRDHEAQVRRGQQVVRAVQQLINQGITPDITVTHPAWGEALFLKTLLPKAHHIQYCEFYYQNQGADIDFDPEYPSSIDGHYRSLCRNATQLLSLTQTDACISPTQWQCSRYPIEYQHKIKVVHEGVNTLFLTHKHWPTKSLRCSIILLILLTWAKRHAKRLLNASTSKPLPYPSGLI</sequence>
<evidence type="ECO:0000313" key="4">
    <source>
        <dbReference type="Proteomes" id="UP000094291"/>
    </source>
</evidence>
<reference evidence="3 4" key="1">
    <citation type="submission" date="2016-08" db="EMBL/GenBank/DDBJ databases">
        <authorList>
            <person name="Seilhamer J.J."/>
        </authorList>
    </citation>
    <scope>NUCLEOTIDE SEQUENCE [LARGE SCALE GENOMIC DNA]</scope>
    <source>
        <strain evidence="3 4">PH27A</strain>
    </source>
</reference>
<organism evidence="3 4">
    <name type="scientific">Terasakiispira papahanaumokuakeensis</name>
    <dbReference type="NCBI Taxonomy" id="197479"/>
    <lineage>
        <taxon>Bacteria</taxon>
        <taxon>Pseudomonadati</taxon>
        <taxon>Pseudomonadota</taxon>
        <taxon>Gammaproteobacteria</taxon>
        <taxon>Oceanospirillales</taxon>
        <taxon>Terasakiispira</taxon>
    </lineage>
</organism>
<dbReference type="InterPro" id="IPR022623">
    <property type="entry name" value="Glyco_trans_4"/>
</dbReference>